<feature type="region of interest" description="Disordered" evidence="1">
    <location>
        <begin position="89"/>
        <end position="108"/>
    </location>
</feature>
<protein>
    <submittedName>
        <fullName evidence="2">Uncharacterized protein</fullName>
    </submittedName>
</protein>
<dbReference type="AlphaFoldDB" id="A0A839DWZ1"/>
<gene>
    <name evidence="2" type="ORF">FHX42_001194</name>
</gene>
<reference evidence="2 3" key="1">
    <citation type="submission" date="2020-07" db="EMBL/GenBank/DDBJ databases">
        <title>Sequencing the genomes of 1000 actinobacteria strains.</title>
        <authorList>
            <person name="Klenk H.-P."/>
        </authorList>
    </citation>
    <scope>NUCLEOTIDE SEQUENCE [LARGE SCALE GENOMIC DNA]</scope>
    <source>
        <strain evidence="2 3">DSM 45975</strain>
    </source>
</reference>
<dbReference type="EMBL" id="JACGWZ010000001">
    <property type="protein sequence ID" value="MBA8823865.1"/>
    <property type="molecule type" value="Genomic_DNA"/>
</dbReference>
<name>A0A839DWZ1_9PSEU</name>
<evidence type="ECO:0000313" key="3">
    <source>
        <dbReference type="Proteomes" id="UP000569329"/>
    </source>
</evidence>
<proteinExistence type="predicted"/>
<evidence type="ECO:0000256" key="1">
    <source>
        <dbReference type="SAM" id="MobiDB-lite"/>
    </source>
</evidence>
<comment type="caution">
    <text evidence="2">The sequence shown here is derived from an EMBL/GenBank/DDBJ whole genome shotgun (WGS) entry which is preliminary data.</text>
</comment>
<dbReference type="Proteomes" id="UP000569329">
    <property type="component" value="Unassembled WGS sequence"/>
</dbReference>
<accession>A0A839DWZ1</accession>
<sequence length="108" mass="11728">MPVDYQHHGTGLLRATAETVEPSWWPDPTDAQDCRTWLSEAWSLPGLAMPIRHASPVLAGRVEAILTGDPSPARDVQRVTLAVVRCALPGGPRRSARSPESPRSPSVR</sequence>
<evidence type="ECO:0000313" key="2">
    <source>
        <dbReference type="EMBL" id="MBA8823865.1"/>
    </source>
</evidence>
<dbReference type="RefSeq" id="WP_182543086.1">
    <property type="nucleotide sequence ID" value="NZ_JACGWZ010000001.1"/>
</dbReference>
<keyword evidence="3" id="KW-1185">Reference proteome</keyword>
<organism evidence="2 3">
    <name type="scientific">Halosaccharopolyspora lacisalsi</name>
    <dbReference type="NCBI Taxonomy" id="1000566"/>
    <lineage>
        <taxon>Bacteria</taxon>
        <taxon>Bacillati</taxon>
        <taxon>Actinomycetota</taxon>
        <taxon>Actinomycetes</taxon>
        <taxon>Pseudonocardiales</taxon>
        <taxon>Pseudonocardiaceae</taxon>
        <taxon>Halosaccharopolyspora</taxon>
    </lineage>
</organism>